<comment type="similarity">
    <text evidence="2">Belongs to the glycosyltransferase 41 family. O-GlcNAc transferase subfamily.</text>
</comment>
<dbReference type="KEGG" id="ares:IWH25_18030"/>
<dbReference type="Proteomes" id="UP000663444">
    <property type="component" value="Chromosome"/>
</dbReference>
<evidence type="ECO:0000259" key="9">
    <source>
        <dbReference type="Pfam" id="PF13844"/>
    </source>
</evidence>
<feature type="domain" description="O-GlcNAc transferase C-terminal" evidence="9">
    <location>
        <begin position="226"/>
        <end position="431"/>
    </location>
</feature>
<comment type="pathway">
    <text evidence="1">Protein modification; protein glycosylation.</text>
</comment>
<dbReference type="RefSeq" id="WP_203387141.1">
    <property type="nucleotide sequence ID" value="NZ_CP064781.1"/>
</dbReference>
<keyword evidence="6" id="KW-0677">Repeat</keyword>
<dbReference type="SMART" id="SM00028">
    <property type="entry name" value="TPR"/>
    <property type="match status" value="4"/>
</dbReference>
<keyword evidence="5" id="KW-0808">Transferase</keyword>
<feature type="repeat" description="TPR" evidence="8">
    <location>
        <begin position="53"/>
        <end position="86"/>
    </location>
</feature>
<dbReference type="PROSITE" id="PS50005">
    <property type="entry name" value="TPR"/>
    <property type="match status" value="2"/>
</dbReference>
<dbReference type="InterPro" id="IPR029489">
    <property type="entry name" value="OGT/SEC/SPY_C"/>
</dbReference>
<dbReference type="Gene3D" id="1.25.40.10">
    <property type="entry name" value="Tetratricopeptide repeat domain"/>
    <property type="match status" value="2"/>
</dbReference>
<evidence type="ECO:0000256" key="5">
    <source>
        <dbReference type="ARBA" id="ARBA00022679"/>
    </source>
</evidence>
<dbReference type="GO" id="GO:0097363">
    <property type="term" value="F:protein O-acetylglucosaminyltransferase activity"/>
    <property type="evidence" value="ECO:0007669"/>
    <property type="project" value="UniProtKB-EC"/>
</dbReference>
<dbReference type="Pfam" id="PF13844">
    <property type="entry name" value="Glyco_transf_41"/>
    <property type="match status" value="2"/>
</dbReference>
<dbReference type="PANTHER" id="PTHR44998:SF1">
    <property type="entry name" value="UDP-N-ACETYLGLUCOSAMINE--PEPTIDE N-ACETYLGLUCOSAMINYLTRANSFERASE 110 KDA SUBUNIT"/>
    <property type="match status" value="1"/>
</dbReference>
<accession>A0A974SN37</accession>
<evidence type="ECO:0000256" key="6">
    <source>
        <dbReference type="ARBA" id="ARBA00022737"/>
    </source>
</evidence>
<evidence type="ECO:0000256" key="3">
    <source>
        <dbReference type="ARBA" id="ARBA00011970"/>
    </source>
</evidence>
<protein>
    <recommendedName>
        <fullName evidence="3">protein O-GlcNAc transferase</fullName>
        <ecNumber evidence="3">2.4.1.255</ecNumber>
    </recommendedName>
</protein>
<feature type="repeat" description="TPR" evidence="8">
    <location>
        <begin position="87"/>
        <end position="120"/>
    </location>
</feature>
<dbReference type="Pfam" id="PF14559">
    <property type="entry name" value="TPR_19"/>
    <property type="match status" value="1"/>
</dbReference>
<evidence type="ECO:0000256" key="7">
    <source>
        <dbReference type="ARBA" id="ARBA00022803"/>
    </source>
</evidence>
<dbReference type="Gene3D" id="3.40.50.2000">
    <property type="entry name" value="Glycogen Phosphorylase B"/>
    <property type="match status" value="1"/>
</dbReference>
<dbReference type="EMBL" id="CP064781">
    <property type="protein sequence ID" value="QRJ63611.1"/>
    <property type="molecule type" value="Genomic_DNA"/>
</dbReference>
<keyword evidence="7 8" id="KW-0802">TPR repeat</keyword>
<gene>
    <name evidence="10" type="ORF">IWH25_18030</name>
</gene>
<keyword evidence="11" id="KW-1185">Reference proteome</keyword>
<name>A0A974SN37_9RHOO</name>
<dbReference type="PANTHER" id="PTHR44998">
    <property type="match status" value="1"/>
</dbReference>
<sequence length="651" mass="72591">MGKDKKRRNRGAAPKHSVLDPESMALLRLVDAEKYDEVETAARRMLAKRPGHSLAMKALGFALIGTDRYEEALPVIEAAIARSPNDPELHNNRGIVLSMQMRWDESTASFQRSLALQPDDPETLKNLGVAYLRMHRWNDAVPPLLRAIECYDGDFVEAISMLADALFSANRVEEAWTCFNELHQGNPDDLGVLSQLLAVNLKRCEWSEFREHLSAMREKSAGFSVPSGNPFVPLAWPGLSSAELKSIAHHYLRSQIRPPYLEADDNDYGRLRVEQPKRLRIGYFSADLRNHPVGQVISELIERHDRQRVEVIGYSLGGDDGSEVRRRLQVAFDRFVDLSGVGVVETAKRIRQDDIHILIDLHGWTAEGRPEALALRCAPIQANWLGFAGTIGHEKLADYLIGDPVVTPVESAQFYSETLAHLPWSYMPVDTRTLPGPMSTRVQAGLPESAFVYCSFNNSYKYNPDVFDLWSRILRETPDSCLWLGAVGGDAKPRLTQEMVARGVAAERLIFAPRVADKVDHLARMQLADVALDPFPYNSHSTGGDALLAGVPMVALLGETFAGRVGASLLRAARLESLIAHTPDEYAGIAIALYRDREQLGRYRAHLADRPALPVFDMAAMAGALEDLYFRMWQDYTEGVRRPLVSGLSEC</sequence>
<dbReference type="SUPFAM" id="SSF48452">
    <property type="entry name" value="TPR-like"/>
    <property type="match status" value="1"/>
</dbReference>
<evidence type="ECO:0000256" key="1">
    <source>
        <dbReference type="ARBA" id="ARBA00004922"/>
    </source>
</evidence>
<evidence type="ECO:0000256" key="2">
    <source>
        <dbReference type="ARBA" id="ARBA00005386"/>
    </source>
</evidence>
<dbReference type="InterPro" id="IPR011990">
    <property type="entry name" value="TPR-like_helical_dom_sf"/>
</dbReference>
<dbReference type="InterPro" id="IPR019734">
    <property type="entry name" value="TPR_rpt"/>
</dbReference>
<keyword evidence="4" id="KW-0328">Glycosyltransferase</keyword>
<evidence type="ECO:0000313" key="10">
    <source>
        <dbReference type="EMBL" id="QRJ63611.1"/>
    </source>
</evidence>
<proteinExistence type="inferred from homology"/>
<organism evidence="10 11">
    <name type="scientific">Azospira restricta</name>
    <dbReference type="NCBI Taxonomy" id="404405"/>
    <lineage>
        <taxon>Bacteria</taxon>
        <taxon>Pseudomonadati</taxon>
        <taxon>Pseudomonadota</taxon>
        <taxon>Betaproteobacteria</taxon>
        <taxon>Rhodocyclales</taxon>
        <taxon>Rhodocyclaceae</taxon>
        <taxon>Azospira</taxon>
    </lineage>
</organism>
<dbReference type="Gene3D" id="3.40.50.11380">
    <property type="match status" value="1"/>
</dbReference>
<evidence type="ECO:0000256" key="8">
    <source>
        <dbReference type="PROSITE-ProRule" id="PRU00339"/>
    </source>
</evidence>
<evidence type="ECO:0000313" key="11">
    <source>
        <dbReference type="Proteomes" id="UP000663444"/>
    </source>
</evidence>
<dbReference type="AlphaFoldDB" id="A0A974SN37"/>
<reference evidence="10" key="1">
    <citation type="submission" date="2020-11" db="EMBL/GenBank/DDBJ databases">
        <title>Azospira restricta DSM 18626 genome sequence.</title>
        <authorList>
            <person name="Moe W.M."/>
        </authorList>
    </citation>
    <scope>NUCLEOTIDE SEQUENCE</scope>
    <source>
        <strain evidence="10">DSM 18626</strain>
    </source>
</reference>
<dbReference type="EC" id="2.4.1.255" evidence="3"/>
<feature type="domain" description="O-GlcNAc transferase C-terminal" evidence="9">
    <location>
        <begin position="438"/>
        <end position="618"/>
    </location>
</feature>
<evidence type="ECO:0000256" key="4">
    <source>
        <dbReference type="ARBA" id="ARBA00022676"/>
    </source>
</evidence>